<protein>
    <submittedName>
        <fullName evidence="1">Uncharacterized protein</fullName>
    </submittedName>
</protein>
<organism evidence="1">
    <name type="scientific">marine sediment metagenome</name>
    <dbReference type="NCBI Taxonomy" id="412755"/>
    <lineage>
        <taxon>unclassified sequences</taxon>
        <taxon>metagenomes</taxon>
        <taxon>ecological metagenomes</taxon>
    </lineage>
</organism>
<comment type="caution">
    <text evidence="1">The sequence shown here is derived from an EMBL/GenBank/DDBJ whole genome shotgun (WGS) entry which is preliminary data.</text>
</comment>
<sequence length="75" mass="8751">MAEKWGIGDDVIRCDFGKKASEAEKQEFKEKLTGRTKEVTEWLDSFKDGWEMAEEAGHFMYMLEALDEMGLWPDK</sequence>
<dbReference type="AlphaFoldDB" id="X1V463"/>
<accession>X1V463</accession>
<dbReference type="EMBL" id="BARW01030532">
    <property type="protein sequence ID" value="GAJ06951.1"/>
    <property type="molecule type" value="Genomic_DNA"/>
</dbReference>
<name>X1V463_9ZZZZ</name>
<gene>
    <name evidence="1" type="ORF">S12H4_48788</name>
</gene>
<reference evidence="1" key="1">
    <citation type="journal article" date="2014" name="Front. Microbiol.">
        <title>High frequency of phylogenetically diverse reductive dehalogenase-homologous genes in deep subseafloor sedimentary metagenomes.</title>
        <authorList>
            <person name="Kawai M."/>
            <person name="Futagami T."/>
            <person name="Toyoda A."/>
            <person name="Takaki Y."/>
            <person name="Nishi S."/>
            <person name="Hori S."/>
            <person name="Arai W."/>
            <person name="Tsubouchi T."/>
            <person name="Morono Y."/>
            <person name="Uchiyama I."/>
            <person name="Ito T."/>
            <person name="Fujiyama A."/>
            <person name="Inagaki F."/>
            <person name="Takami H."/>
        </authorList>
    </citation>
    <scope>NUCLEOTIDE SEQUENCE</scope>
    <source>
        <strain evidence="1">Expedition CK06-06</strain>
    </source>
</reference>
<evidence type="ECO:0000313" key="1">
    <source>
        <dbReference type="EMBL" id="GAJ06951.1"/>
    </source>
</evidence>
<proteinExistence type="predicted"/>